<dbReference type="HOGENOM" id="CLU_1786988_0_0_1"/>
<proteinExistence type="predicted"/>
<protein>
    <submittedName>
        <fullName evidence="1">Uncharacterized protein</fullName>
    </submittedName>
</protein>
<dbReference type="SUPFAM" id="SSF55418">
    <property type="entry name" value="eIF4e-like"/>
    <property type="match status" value="1"/>
</dbReference>
<name>A0A067T022_GALM3</name>
<reference evidence="2" key="1">
    <citation type="journal article" date="2014" name="Proc. Natl. Acad. Sci. U.S.A.">
        <title>Extensive sampling of basidiomycete genomes demonstrates inadequacy of the white-rot/brown-rot paradigm for wood decay fungi.</title>
        <authorList>
            <person name="Riley R."/>
            <person name="Salamov A.A."/>
            <person name="Brown D.W."/>
            <person name="Nagy L.G."/>
            <person name="Floudas D."/>
            <person name="Held B.W."/>
            <person name="Levasseur A."/>
            <person name="Lombard V."/>
            <person name="Morin E."/>
            <person name="Otillar R."/>
            <person name="Lindquist E.A."/>
            <person name="Sun H."/>
            <person name="LaButti K.M."/>
            <person name="Schmutz J."/>
            <person name="Jabbour D."/>
            <person name="Luo H."/>
            <person name="Baker S.E."/>
            <person name="Pisabarro A.G."/>
            <person name="Walton J.D."/>
            <person name="Blanchette R.A."/>
            <person name="Henrissat B."/>
            <person name="Martin F."/>
            <person name="Cullen D."/>
            <person name="Hibbett D.S."/>
            <person name="Grigoriev I.V."/>
        </authorList>
    </citation>
    <scope>NUCLEOTIDE SEQUENCE [LARGE SCALE GENOMIC DNA]</scope>
    <source>
        <strain evidence="2">CBS 339.88</strain>
    </source>
</reference>
<evidence type="ECO:0000313" key="1">
    <source>
        <dbReference type="EMBL" id="KDR76530.1"/>
    </source>
</evidence>
<evidence type="ECO:0000313" key="2">
    <source>
        <dbReference type="Proteomes" id="UP000027222"/>
    </source>
</evidence>
<dbReference type="AlphaFoldDB" id="A0A067T022"/>
<dbReference type="Proteomes" id="UP000027222">
    <property type="component" value="Unassembled WGS sequence"/>
</dbReference>
<dbReference type="InterPro" id="IPR023398">
    <property type="entry name" value="TIF_eIF4e-like"/>
</dbReference>
<dbReference type="Pfam" id="PF01652">
    <property type="entry name" value="IF4E"/>
    <property type="match status" value="1"/>
</dbReference>
<dbReference type="STRING" id="685588.A0A067T022"/>
<dbReference type="Gene3D" id="3.30.760.10">
    <property type="entry name" value="RNA Cap, Translation Initiation Factor Eif4e"/>
    <property type="match status" value="1"/>
</dbReference>
<dbReference type="EMBL" id="KL142378">
    <property type="protein sequence ID" value="KDR76530.1"/>
    <property type="molecule type" value="Genomic_DNA"/>
</dbReference>
<gene>
    <name evidence="1" type="ORF">GALMADRAFT_139452</name>
</gene>
<accession>A0A067T022</accession>
<dbReference type="OrthoDB" id="590761at2759"/>
<keyword evidence="2" id="KW-1185">Reference proteome</keyword>
<dbReference type="GO" id="GO:0003743">
    <property type="term" value="F:translation initiation factor activity"/>
    <property type="evidence" value="ECO:0007669"/>
    <property type="project" value="InterPro"/>
</dbReference>
<dbReference type="InterPro" id="IPR001040">
    <property type="entry name" value="TIF_eIF_4E"/>
</dbReference>
<sequence>MTLVDEKLEEGDEICGAVVSLRSKVDRIQLWTRSKDDVEKLNGIGKRLVKLPDVSEADNIGLEFQFNRDDRPPPKKFLSIQSVPTGHHRFPLFIPTSSNLRRRVGTPVCRDDRCARTGSVCDFRYRHGHWMRGVEGGETGLILDN</sequence>
<organism evidence="1 2">
    <name type="scientific">Galerina marginata (strain CBS 339.88)</name>
    <dbReference type="NCBI Taxonomy" id="685588"/>
    <lineage>
        <taxon>Eukaryota</taxon>
        <taxon>Fungi</taxon>
        <taxon>Dikarya</taxon>
        <taxon>Basidiomycota</taxon>
        <taxon>Agaricomycotina</taxon>
        <taxon>Agaricomycetes</taxon>
        <taxon>Agaricomycetidae</taxon>
        <taxon>Agaricales</taxon>
        <taxon>Agaricineae</taxon>
        <taxon>Strophariaceae</taxon>
        <taxon>Galerina</taxon>
    </lineage>
</organism>
<dbReference type="GO" id="GO:0003723">
    <property type="term" value="F:RNA binding"/>
    <property type="evidence" value="ECO:0007669"/>
    <property type="project" value="InterPro"/>
</dbReference>